<accession>A0A7T2X048</accession>
<dbReference type="KEGG" id="bhg:I6G56_26840"/>
<reference evidence="1 2" key="1">
    <citation type="submission" date="2020-12" db="EMBL/GenBank/DDBJ databases">
        <title>FDA dAtabase for Regulatory Grade micrObial Sequences (FDA-ARGOS): Supporting development and validation of Infectious Disease Dx tests.</title>
        <authorList>
            <person name="Nelson B."/>
            <person name="Plummer A."/>
            <person name="Tallon L."/>
            <person name="Sadzewicz L."/>
            <person name="Zhao X."/>
            <person name="Boylan J."/>
            <person name="Ott S."/>
            <person name="Bowen H."/>
            <person name="Vavikolanu K."/>
            <person name="Mehta A."/>
            <person name="Aluvathingal J."/>
            <person name="Nadendla S."/>
            <person name="Myers T."/>
            <person name="Yan Y."/>
            <person name="Sichtig H."/>
        </authorList>
    </citation>
    <scope>NUCLEOTIDE SEQUENCE [LARGE SCALE GENOMIC DNA]</scope>
    <source>
        <strain evidence="1 2">FDAARGOS_899</strain>
    </source>
</reference>
<evidence type="ECO:0000313" key="2">
    <source>
        <dbReference type="Proteomes" id="UP000594943"/>
    </source>
</evidence>
<protein>
    <submittedName>
        <fullName evidence="1">Uncharacterized protein</fullName>
    </submittedName>
</protein>
<name>A0A7U4PBG9_9BURK</name>
<proteinExistence type="predicted"/>
<organism evidence="1 2">
    <name type="scientific">Burkholderia humptydooensis</name>
    <dbReference type="NCBI Taxonomy" id="430531"/>
    <lineage>
        <taxon>Bacteria</taxon>
        <taxon>Pseudomonadati</taxon>
        <taxon>Pseudomonadota</taxon>
        <taxon>Betaproteobacteria</taxon>
        <taxon>Burkholderiales</taxon>
        <taxon>Burkholderiaceae</taxon>
        <taxon>Burkholderia</taxon>
        <taxon>pseudomallei group</taxon>
    </lineage>
</organism>
<gene>
    <name evidence="1" type="ORF">I6G56_26840</name>
</gene>
<dbReference type="AlphaFoldDB" id="A0A7U4PBG9"/>
<dbReference type="EMBL" id="CP065687">
    <property type="protein sequence ID" value="QPS45760.1"/>
    <property type="molecule type" value="Genomic_DNA"/>
</dbReference>
<evidence type="ECO:0000313" key="1">
    <source>
        <dbReference type="EMBL" id="QPS45760.1"/>
    </source>
</evidence>
<accession>A0A7U4PBG9</accession>
<dbReference type="Proteomes" id="UP000594943">
    <property type="component" value="Chromosome 2"/>
</dbReference>
<sequence length="75" mass="8867">MKIPGIELSTVNPKWRMRVRPWLNMKTLKPVYSVEVHHPEFKVWLAIYAAKRGLKRFKTDEDAKEFIDGLKGRQS</sequence>
<dbReference type="RefSeq" id="WP_006027898.1">
    <property type="nucleotide sequence ID" value="NZ_CP013382.1"/>
</dbReference>